<dbReference type="WBParaSite" id="JU765_v2.g3779.t1">
    <property type="protein sequence ID" value="JU765_v2.g3779.t1"/>
    <property type="gene ID" value="JU765_v2.g3779"/>
</dbReference>
<proteinExistence type="predicted"/>
<protein>
    <submittedName>
        <fullName evidence="2">Coatomer subunit epsilon</fullName>
    </submittedName>
</protein>
<sequence>MSDVDLLFDVRNNYYLGAYQQCINEAQNAKVKTDQDKLERDTFLYRSYIALGKMSIPLNEITTNAPTALKAVRRFADYMANPAKRSKIAAEVEAEVNGSMEPDNVNLILAAQILSRHNVGFLKRLLVVFIF</sequence>
<dbReference type="Proteomes" id="UP000887576">
    <property type="component" value="Unplaced"/>
</dbReference>
<evidence type="ECO:0000313" key="1">
    <source>
        <dbReference type="Proteomes" id="UP000887576"/>
    </source>
</evidence>
<reference evidence="2" key="1">
    <citation type="submission" date="2022-11" db="UniProtKB">
        <authorList>
            <consortium name="WormBaseParasite"/>
        </authorList>
    </citation>
    <scope>IDENTIFICATION</scope>
</reference>
<name>A0AC34R6R1_9BILA</name>
<organism evidence="1 2">
    <name type="scientific">Panagrolaimus sp. JU765</name>
    <dbReference type="NCBI Taxonomy" id="591449"/>
    <lineage>
        <taxon>Eukaryota</taxon>
        <taxon>Metazoa</taxon>
        <taxon>Ecdysozoa</taxon>
        <taxon>Nematoda</taxon>
        <taxon>Chromadorea</taxon>
        <taxon>Rhabditida</taxon>
        <taxon>Tylenchina</taxon>
        <taxon>Panagrolaimomorpha</taxon>
        <taxon>Panagrolaimoidea</taxon>
        <taxon>Panagrolaimidae</taxon>
        <taxon>Panagrolaimus</taxon>
    </lineage>
</organism>
<accession>A0AC34R6R1</accession>
<evidence type="ECO:0000313" key="2">
    <source>
        <dbReference type="WBParaSite" id="JU765_v2.g3779.t1"/>
    </source>
</evidence>